<name>D2IS86_9CRYP</name>
<gene>
    <name evidence="2" type="primary">atpE</name>
    <name evidence="2" type="ORF">CRPAC_p026</name>
</gene>
<dbReference type="InterPro" id="IPR036771">
    <property type="entry name" value="ATPsynth_dsu/esu_N"/>
</dbReference>
<reference evidence="2" key="1">
    <citation type="journal article" date="2009" name="Genome Biol. Evol.">
        <title>The complete plastid genome sequence of the secondarily nonphotosynthetic alga Cryptomonas paramecium: reduction, compaction, and accelerated evolutionary rate.</title>
        <authorList>
            <person name="Donaher N."/>
            <person name="Tanifuji G."/>
            <person name="Onodera N.T."/>
            <person name="Malfatti S.A."/>
            <person name="Chain P.S."/>
            <person name="Hara Y."/>
            <person name="Archibald J.M."/>
        </authorList>
    </citation>
    <scope>NUCLEOTIDE SEQUENCE</scope>
    <source>
        <strain evidence="2">CCAP977/2a</strain>
    </source>
</reference>
<dbReference type="SUPFAM" id="SSF51344">
    <property type="entry name" value="Epsilon subunit of F1F0-ATP synthase N-terminal domain"/>
    <property type="match status" value="1"/>
</dbReference>
<sequence>MSLLLHVRVFVLDNVVFNMCLEELVVPLMIGSLTVLSDHAPLVSVIGKGMIRLRFSAEWFSVPVIGGILEVEDNRVQLIIDGMSDIDMARWMDVWG</sequence>
<geneLocation type="plastid" evidence="2"/>
<protein>
    <submittedName>
        <fullName evidence="2">ATP synthase CF1 epsilon subunit</fullName>
    </submittedName>
</protein>
<organism evidence="2">
    <name type="scientific">Cryptomonas paramaecium</name>
    <dbReference type="NCBI Taxonomy" id="2898"/>
    <lineage>
        <taxon>Eukaryota</taxon>
        <taxon>Cryptophyceae</taxon>
        <taxon>Cryptomonadales</taxon>
        <taxon>Cryptomonadaceae</taxon>
        <taxon>Cryptomonas</taxon>
    </lineage>
</organism>
<evidence type="ECO:0000259" key="1">
    <source>
        <dbReference type="Pfam" id="PF02823"/>
    </source>
</evidence>
<dbReference type="Gene3D" id="2.60.15.10">
    <property type="entry name" value="F0F1 ATP synthase delta/epsilon subunit, N-terminal"/>
    <property type="match status" value="1"/>
</dbReference>
<keyword evidence="2" id="KW-0934">Plastid</keyword>
<accession>D2IS86</accession>
<dbReference type="GeneID" id="8715188"/>
<dbReference type="GO" id="GO:0015986">
    <property type="term" value="P:proton motive force-driven ATP synthesis"/>
    <property type="evidence" value="ECO:0007669"/>
    <property type="project" value="InterPro"/>
</dbReference>
<dbReference type="AlphaFoldDB" id="D2IS86"/>
<evidence type="ECO:0000313" key="2">
    <source>
        <dbReference type="EMBL" id="ACT46778.1"/>
    </source>
</evidence>
<dbReference type="RefSeq" id="YP_003359242.1">
    <property type="nucleotide sequence ID" value="NC_013703.1"/>
</dbReference>
<dbReference type="InterPro" id="IPR020546">
    <property type="entry name" value="ATP_synth_F1_dsu/esu_N"/>
</dbReference>
<dbReference type="Pfam" id="PF02823">
    <property type="entry name" value="ATP-synt_DE_N"/>
    <property type="match status" value="1"/>
</dbReference>
<proteinExistence type="predicted"/>
<dbReference type="EMBL" id="GQ358203">
    <property type="protein sequence ID" value="ACT46778.1"/>
    <property type="molecule type" value="Genomic_DNA"/>
</dbReference>
<feature type="domain" description="ATP synthase F1 complex delta/epsilon subunit N-terminal" evidence="1">
    <location>
        <begin position="5"/>
        <end position="81"/>
    </location>
</feature>